<name>A0A2A2H4G7_METBR</name>
<keyword evidence="2" id="KW-1185">Reference proteome</keyword>
<reference evidence="1 2" key="1">
    <citation type="journal article" date="2017" name="BMC Genomics">
        <title>Genomic analysis of methanogenic archaea reveals a shift towards energy conservation.</title>
        <authorList>
            <person name="Gilmore S.P."/>
            <person name="Henske J.K."/>
            <person name="Sexton J.A."/>
            <person name="Solomon K.V."/>
            <person name="Seppala S."/>
            <person name="Yoo J.I."/>
            <person name="Huyett L.M."/>
            <person name="Pressman A."/>
            <person name="Cogan J.Z."/>
            <person name="Kivenson V."/>
            <person name="Peng X."/>
            <person name="Tan Y."/>
            <person name="Valentine D.L."/>
            <person name="O'Malley M.A."/>
        </authorList>
    </citation>
    <scope>NUCLEOTIDE SEQUENCE [LARGE SCALE GENOMIC DNA]</scope>
    <source>
        <strain evidence="1 2">M.o.H.</strain>
    </source>
</reference>
<dbReference type="Proteomes" id="UP000217784">
    <property type="component" value="Unassembled WGS sequence"/>
</dbReference>
<evidence type="ECO:0000313" key="1">
    <source>
        <dbReference type="EMBL" id="PAV04298.1"/>
    </source>
</evidence>
<gene>
    <name evidence="1" type="ORF">ASJ80_05470</name>
</gene>
<proteinExistence type="predicted"/>
<sequence length="60" mass="6782">MNFWNIRKSQISDAPNTQCSRAPNMKYLEVEGNSERISGTPNMKYLEVEGNSQKPTVFGS</sequence>
<evidence type="ECO:0000313" key="2">
    <source>
        <dbReference type="Proteomes" id="UP000217784"/>
    </source>
</evidence>
<accession>A0A2A2H4G7</accession>
<dbReference type="EMBL" id="LMVM01000023">
    <property type="protein sequence ID" value="PAV04298.1"/>
    <property type="molecule type" value="Genomic_DNA"/>
</dbReference>
<protein>
    <submittedName>
        <fullName evidence="1">Uncharacterized protein</fullName>
    </submittedName>
</protein>
<dbReference type="AlphaFoldDB" id="A0A2A2H4G7"/>
<comment type="caution">
    <text evidence="1">The sequence shown here is derived from an EMBL/GenBank/DDBJ whole genome shotgun (WGS) entry which is preliminary data.</text>
</comment>
<organism evidence="1 2">
    <name type="scientific">Methanobacterium bryantii</name>
    <dbReference type="NCBI Taxonomy" id="2161"/>
    <lineage>
        <taxon>Archaea</taxon>
        <taxon>Methanobacteriati</taxon>
        <taxon>Methanobacteriota</taxon>
        <taxon>Methanomada group</taxon>
        <taxon>Methanobacteria</taxon>
        <taxon>Methanobacteriales</taxon>
        <taxon>Methanobacteriaceae</taxon>
        <taxon>Methanobacterium</taxon>
    </lineage>
</organism>